<gene>
    <name evidence="2" type="ORF">C1SCF055_LOCUS40570</name>
</gene>
<dbReference type="EMBL" id="CAMXCT010006548">
    <property type="protein sequence ID" value="CAI4015758.1"/>
    <property type="molecule type" value="Genomic_DNA"/>
</dbReference>
<organism evidence="2">
    <name type="scientific">Cladocopium goreaui</name>
    <dbReference type="NCBI Taxonomy" id="2562237"/>
    <lineage>
        <taxon>Eukaryota</taxon>
        <taxon>Sar</taxon>
        <taxon>Alveolata</taxon>
        <taxon>Dinophyceae</taxon>
        <taxon>Suessiales</taxon>
        <taxon>Symbiodiniaceae</taxon>
        <taxon>Cladocopium</taxon>
    </lineage>
</organism>
<dbReference type="EMBL" id="CAMXCT020006548">
    <property type="protein sequence ID" value="CAL1169133.1"/>
    <property type="molecule type" value="Genomic_DNA"/>
</dbReference>
<dbReference type="GO" id="GO:0003723">
    <property type="term" value="F:RNA binding"/>
    <property type="evidence" value="ECO:0007669"/>
    <property type="project" value="TreeGrafter"/>
</dbReference>
<dbReference type="InterPro" id="IPR050870">
    <property type="entry name" value="FAST_kinase"/>
</dbReference>
<keyword evidence="5" id="KW-1185">Reference proteome</keyword>
<dbReference type="PANTHER" id="PTHR21228">
    <property type="entry name" value="FAST LEU-RICH DOMAIN-CONTAINING"/>
    <property type="match status" value="1"/>
</dbReference>
<reference evidence="3" key="2">
    <citation type="submission" date="2024-04" db="EMBL/GenBank/DDBJ databases">
        <authorList>
            <person name="Chen Y."/>
            <person name="Shah S."/>
            <person name="Dougan E. K."/>
            <person name="Thang M."/>
            <person name="Chan C."/>
        </authorList>
    </citation>
    <scope>NUCLEOTIDE SEQUENCE [LARGE SCALE GENOMIC DNA]</scope>
</reference>
<dbReference type="Proteomes" id="UP001152797">
    <property type="component" value="Unassembled WGS sequence"/>
</dbReference>
<comment type="caution">
    <text evidence="2">The sequence shown here is derived from an EMBL/GenBank/DDBJ whole genome shotgun (WGS) entry which is preliminary data.</text>
</comment>
<name>A0A9P1DTB6_9DINO</name>
<evidence type="ECO:0000313" key="5">
    <source>
        <dbReference type="Proteomes" id="UP001152797"/>
    </source>
</evidence>
<dbReference type="PANTHER" id="PTHR21228:SF40">
    <property type="entry name" value="LD45607P"/>
    <property type="match status" value="1"/>
</dbReference>
<sequence length="659" mass="73931">MVWGFAHLCSRSDPLMSVVAAEVVKKIKNFGHEELANTAWAFAKCGLWNDQLAQTLVAQCLEGIEEFDTDTRSMFQDPRRAFPMWPGRWPNGAPKKRGTAANGNFGLGLFNAQLSTRQRLAMESLVRFVEADPSSPKERLVLRCAELNMFDKTDSMFGEDIATIARKISQFSMKEVAQIAWAFANLRFHDLHLYQKIAEHIQKQQNLGMLPAEIANIAWAFAKNHLSNQVIMNRLASEAVSQIGGFKAAEITMLTWAYAVSNLGHPALMLEIGTKVSQRSQKFTPGQLAHIIWAFGALSLKHEGLCEAVAKCCQNDMRRASLPSPGAHAGTAGAQATPNRDRDANSTYNANSLTQVVWGFAMVQYRNTSFLHEAAGRICLGIDMLKPLSLWRCASAYNAMMVNNKEIKEAILVEACKKQQDFSLKLGFGFHRSASTQVRRMTMLTDNWMEFRKGLSRLLDCYNMHIGQKEQENLESQTAGDCLGLVGCEMERVMDSRLELVAQKLTRLYATGHPYDDNSPDTPRSGDPLVFQWLHESGFLDLQVQGMKKILQKLDIQTPGWPFVAWRTRLGVSKCFREARPFWRSQAFAMLELAVAGQSHWFARSLEGPDDLDRRRFAMDALQLSQPPALDCQVLSYVLELALLKMMESFGQDEIGQAA</sequence>
<dbReference type="AlphaFoldDB" id="A0A9P1DTB6"/>
<dbReference type="GO" id="GO:0044528">
    <property type="term" value="P:regulation of mitochondrial mRNA stability"/>
    <property type="evidence" value="ECO:0007669"/>
    <property type="project" value="TreeGrafter"/>
</dbReference>
<evidence type="ECO:0000256" key="1">
    <source>
        <dbReference type="SAM" id="MobiDB-lite"/>
    </source>
</evidence>
<proteinExistence type="predicted"/>
<dbReference type="GO" id="GO:0035770">
    <property type="term" value="C:ribonucleoprotein granule"/>
    <property type="evidence" value="ECO:0007669"/>
    <property type="project" value="TreeGrafter"/>
</dbReference>
<dbReference type="EMBL" id="CAMXCT030006548">
    <property type="protein sequence ID" value="CAL4803070.1"/>
    <property type="molecule type" value="Genomic_DNA"/>
</dbReference>
<accession>A0A9P1DTB6</accession>
<dbReference type="GO" id="GO:0005759">
    <property type="term" value="C:mitochondrial matrix"/>
    <property type="evidence" value="ECO:0007669"/>
    <property type="project" value="TreeGrafter"/>
</dbReference>
<evidence type="ECO:0000313" key="2">
    <source>
        <dbReference type="EMBL" id="CAI4015758.1"/>
    </source>
</evidence>
<feature type="compositionally biased region" description="Low complexity" evidence="1">
    <location>
        <begin position="326"/>
        <end position="337"/>
    </location>
</feature>
<evidence type="ECO:0000313" key="3">
    <source>
        <dbReference type="EMBL" id="CAL1169133.1"/>
    </source>
</evidence>
<dbReference type="OrthoDB" id="410495at2759"/>
<dbReference type="GO" id="GO:0000963">
    <property type="term" value="P:mitochondrial RNA processing"/>
    <property type="evidence" value="ECO:0007669"/>
    <property type="project" value="TreeGrafter"/>
</dbReference>
<evidence type="ECO:0000313" key="4">
    <source>
        <dbReference type="EMBL" id="CAL4803070.1"/>
    </source>
</evidence>
<feature type="region of interest" description="Disordered" evidence="1">
    <location>
        <begin position="324"/>
        <end position="344"/>
    </location>
</feature>
<protein>
    <submittedName>
        <fullName evidence="4">RAP domain-containing protein, chloroplastic (AtRAP)</fullName>
    </submittedName>
</protein>
<reference evidence="2" key="1">
    <citation type="submission" date="2022-10" db="EMBL/GenBank/DDBJ databases">
        <authorList>
            <person name="Chen Y."/>
            <person name="Dougan E. K."/>
            <person name="Chan C."/>
            <person name="Rhodes N."/>
            <person name="Thang M."/>
        </authorList>
    </citation>
    <scope>NUCLEOTIDE SEQUENCE</scope>
</reference>